<evidence type="ECO:0000313" key="3">
    <source>
        <dbReference type="WBParaSite" id="maker-unitig_37302-snap-gene-0.2-mRNA-1"/>
    </source>
</evidence>
<feature type="compositionally biased region" description="Polar residues" evidence="1">
    <location>
        <begin position="30"/>
        <end position="42"/>
    </location>
</feature>
<dbReference type="Proteomes" id="UP000095280">
    <property type="component" value="Unplaced"/>
</dbReference>
<proteinExistence type="predicted"/>
<dbReference type="WBParaSite" id="maker-unitig_37302-snap-gene-0.2-mRNA-1">
    <property type="protein sequence ID" value="maker-unitig_37302-snap-gene-0.2-mRNA-1"/>
    <property type="gene ID" value="maker-unitig_37302-snap-gene-0.2"/>
</dbReference>
<reference evidence="3" key="1">
    <citation type="submission" date="2016-11" db="UniProtKB">
        <authorList>
            <consortium name="WormBaseParasite"/>
        </authorList>
    </citation>
    <scope>IDENTIFICATION</scope>
</reference>
<sequence length="86" mass="9422">MEQDKPEVEDQQEWRAVALNEVESRLASLETRTPASRSSLQTPGRGAPRLAQAAAETLNRRQAAATGSAGVRRPGIVSTRRVDVRR</sequence>
<organism evidence="2 3">
    <name type="scientific">Macrostomum lignano</name>
    <dbReference type="NCBI Taxonomy" id="282301"/>
    <lineage>
        <taxon>Eukaryota</taxon>
        <taxon>Metazoa</taxon>
        <taxon>Spiralia</taxon>
        <taxon>Lophotrochozoa</taxon>
        <taxon>Platyhelminthes</taxon>
        <taxon>Rhabditophora</taxon>
        <taxon>Macrostomorpha</taxon>
        <taxon>Macrostomida</taxon>
        <taxon>Macrostomidae</taxon>
        <taxon>Macrostomum</taxon>
    </lineage>
</organism>
<evidence type="ECO:0000313" key="2">
    <source>
        <dbReference type="Proteomes" id="UP000095280"/>
    </source>
</evidence>
<accession>A0A1I8FJE0</accession>
<feature type="region of interest" description="Disordered" evidence="1">
    <location>
        <begin position="25"/>
        <end position="86"/>
    </location>
</feature>
<protein>
    <submittedName>
        <fullName evidence="3">PH domain-containing protein</fullName>
    </submittedName>
</protein>
<dbReference type="AlphaFoldDB" id="A0A1I8FJE0"/>
<keyword evidence="2" id="KW-1185">Reference proteome</keyword>
<name>A0A1I8FJE0_9PLAT</name>
<evidence type="ECO:0000256" key="1">
    <source>
        <dbReference type="SAM" id="MobiDB-lite"/>
    </source>
</evidence>